<dbReference type="GO" id="GO:0005737">
    <property type="term" value="C:cytoplasm"/>
    <property type="evidence" value="ECO:0007669"/>
    <property type="project" value="TreeGrafter"/>
</dbReference>
<reference evidence="2 3" key="1">
    <citation type="submission" date="2021-10" db="EMBL/GenBank/DDBJ databases">
        <title>Anaerobic single-cell dispensing facilitates the cultivation of human gut bacteria.</title>
        <authorList>
            <person name="Afrizal A."/>
        </authorList>
    </citation>
    <scope>NUCLEOTIDE SEQUENCE [LARGE SCALE GENOMIC DNA]</scope>
    <source>
        <strain evidence="2 3">CLA-AA-H270</strain>
    </source>
</reference>
<dbReference type="InterPro" id="IPR050275">
    <property type="entry name" value="PGM_Phosphatase"/>
</dbReference>
<dbReference type="GeneID" id="98659187"/>
<keyword evidence="3" id="KW-1185">Reference proteome</keyword>
<organism evidence="2 3">
    <name type="scientific">Agathobaculum butyriciproducens</name>
    <dbReference type="NCBI Taxonomy" id="1628085"/>
    <lineage>
        <taxon>Bacteria</taxon>
        <taxon>Bacillati</taxon>
        <taxon>Bacillota</taxon>
        <taxon>Clostridia</taxon>
        <taxon>Eubacteriales</taxon>
        <taxon>Butyricicoccaceae</taxon>
        <taxon>Agathobaculum</taxon>
    </lineage>
</organism>
<dbReference type="Gene3D" id="3.40.630.30">
    <property type="match status" value="1"/>
</dbReference>
<comment type="caution">
    <text evidence="2">The sequence shown here is derived from an EMBL/GenBank/DDBJ whole genome shotgun (WGS) entry which is preliminary data.</text>
</comment>
<dbReference type="CDD" id="cd07067">
    <property type="entry name" value="HP_PGM_like"/>
    <property type="match status" value="1"/>
</dbReference>
<evidence type="ECO:0000313" key="2">
    <source>
        <dbReference type="EMBL" id="MCC2175919.1"/>
    </source>
</evidence>
<dbReference type="InterPro" id="IPR016181">
    <property type="entry name" value="Acyl_CoA_acyltransferase"/>
</dbReference>
<dbReference type="GO" id="GO:0016791">
    <property type="term" value="F:phosphatase activity"/>
    <property type="evidence" value="ECO:0007669"/>
    <property type="project" value="TreeGrafter"/>
</dbReference>
<dbReference type="PROSITE" id="PS51186">
    <property type="entry name" value="GNAT"/>
    <property type="match status" value="1"/>
</dbReference>
<accession>A0AAW4VZ04</accession>
<dbReference type="SUPFAM" id="SSF53254">
    <property type="entry name" value="Phosphoglycerate mutase-like"/>
    <property type="match status" value="1"/>
</dbReference>
<dbReference type="InterPro" id="IPR013078">
    <property type="entry name" value="His_Pase_superF_clade-1"/>
</dbReference>
<name>A0AAW4VZ04_9FIRM</name>
<evidence type="ECO:0000313" key="3">
    <source>
        <dbReference type="Proteomes" id="UP001298753"/>
    </source>
</evidence>
<dbReference type="PANTHER" id="PTHR48100">
    <property type="entry name" value="BROAD-SPECIFICITY PHOSPHATASE YOR283W-RELATED"/>
    <property type="match status" value="1"/>
</dbReference>
<dbReference type="GO" id="GO:0016747">
    <property type="term" value="F:acyltransferase activity, transferring groups other than amino-acyl groups"/>
    <property type="evidence" value="ECO:0007669"/>
    <property type="project" value="InterPro"/>
</dbReference>
<dbReference type="RefSeq" id="WP_227109117.1">
    <property type="nucleotide sequence ID" value="NZ_JAJCKJ010000006.1"/>
</dbReference>
<dbReference type="Gene3D" id="3.40.50.1240">
    <property type="entry name" value="Phosphoglycerate mutase-like"/>
    <property type="match status" value="1"/>
</dbReference>
<dbReference type="SMART" id="SM00855">
    <property type="entry name" value="PGAM"/>
    <property type="match status" value="1"/>
</dbReference>
<dbReference type="InterPro" id="IPR000182">
    <property type="entry name" value="GNAT_dom"/>
</dbReference>
<protein>
    <submittedName>
        <fullName evidence="2">Bifunctional histidine phosphatase family protein/GNAT family N-acetyltransferase</fullName>
    </submittedName>
</protein>
<gene>
    <name evidence="2" type="ORF">LKD22_02025</name>
</gene>
<dbReference type="SUPFAM" id="SSF55729">
    <property type="entry name" value="Acyl-CoA N-acyltransferases (Nat)"/>
    <property type="match status" value="1"/>
</dbReference>
<dbReference type="Pfam" id="PF00300">
    <property type="entry name" value="His_Phos_1"/>
    <property type="match status" value="1"/>
</dbReference>
<dbReference type="PANTHER" id="PTHR48100:SF1">
    <property type="entry name" value="HISTIDINE PHOSPHATASE FAMILY PROTEIN-RELATED"/>
    <property type="match status" value="1"/>
</dbReference>
<dbReference type="InterPro" id="IPR029033">
    <property type="entry name" value="His_PPase_superfam"/>
</dbReference>
<dbReference type="EMBL" id="JAJEPX010000002">
    <property type="protein sequence ID" value="MCC2175919.1"/>
    <property type="molecule type" value="Genomic_DNA"/>
</dbReference>
<dbReference type="Pfam" id="PF00583">
    <property type="entry name" value="Acetyltransf_1"/>
    <property type="match status" value="1"/>
</dbReference>
<dbReference type="Proteomes" id="UP001298753">
    <property type="component" value="Unassembled WGS sequence"/>
</dbReference>
<evidence type="ECO:0000259" key="1">
    <source>
        <dbReference type="PROSITE" id="PS51186"/>
    </source>
</evidence>
<feature type="domain" description="N-acetyltransferase" evidence="1">
    <location>
        <begin position="227"/>
        <end position="385"/>
    </location>
</feature>
<dbReference type="AlphaFoldDB" id="A0AAW4VZ04"/>
<sequence length="387" mass="43585">MRTTVYIIRHAEAEGNVYRRCHGQYNALLTTRAYKQLPYLAKRFENVPLAAVYSSDLFRARVTAQAVAEPHHLSVETRPVLREIDMGDWEDIPWAELPHTWPEQYALWCARPWEAAPPHGETVMQAGQRMLDGVRAIVRENEGKEVAVVTHGSAIRGMLTIAHGFAPEQMGEIGWGDNTCVAKLEFDENGNIDVVYENDASHLPQEYSTFASIGWTNTKGIPASPQIWFRRADPKNPQDVDKIVGFMRELHKNAYGTDANLDPDALIRDVERAQKVSPRACTFGCLESGEEAALVYLKTWWEEQPEIGLVGGFCIAGDYRGCGLSGQILGQAISVYRALGKRELCARVAEKNMRAQGFYHKFGFLQRGEYRDENGLHYQMVKPISVE</sequence>
<proteinExistence type="predicted"/>